<keyword evidence="4" id="KW-1185">Reference proteome</keyword>
<evidence type="ECO:0000259" key="1">
    <source>
        <dbReference type="Pfam" id="PF08241"/>
    </source>
</evidence>
<dbReference type="SUPFAM" id="SSF53335">
    <property type="entry name" value="S-adenosyl-L-methionine-dependent methyltransferases"/>
    <property type="match status" value="1"/>
</dbReference>
<organism evidence="3">
    <name type="scientific">Mizugakiibacter sediminis</name>
    <dbReference type="NCBI Taxonomy" id="1475481"/>
    <lineage>
        <taxon>Bacteria</taxon>
        <taxon>Pseudomonadati</taxon>
        <taxon>Pseudomonadota</taxon>
        <taxon>Gammaproteobacteria</taxon>
        <taxon>Lysobacterales</taxon>
        <taxon>Rhodanobacteraceae</taxon>
        <taxon>Mizugakiibacter</taxon>
    </lineage>
</organism>
<sequence length="269" mass="28955">MNGLARDTLFVPRLYDEQLVPLIFAAYAADLAQRVAARPATSVLEIAAGTGAVTRELAARLPTGTTIVATDLQQPMLDFAMRVGTGRPIEWRQADALQLPFASRTFDVVACQFGVMFFPDKARAFAEARRVLRPGGALIFNVWDRIEENDFADAVTAALAAMFPADPPRFLPRVPHGYSDIAAIRRDLAAGGFNARPQFETVTARSAAASPRIPALAYCLGTPLRAEIEMRKPSGLEAAVDAVEALIAERLGDGPVEGRLKAHVVVAET</sequence>
<protein>
    <submittedName>
        <fullName evidence="3">Methyltransferase type 11</fullName>
    </submittedName>
</protein>
<dbReference type="GO" id="GO:0032259">
    <property type="term" value="P:methylation"/>
    <property type="evidence" value="ECO:0007669"/>
    <property type="project" value="UniProtKB-KW"/>
</dbReference>
<dbReference type="Gene3D" id="3.40.50.150">
    <property type="entry name" value="Vaccinia Virus protein VP39"/>
    <property type="match status" value="1"/>
</dbReference>
<accession>A0A0K8QSB5</accession>
<dbReference type="STRING" id="1475481.GCA_000953855_02916"/>
<dbReference type="HOGENOM" id="CLU_037990_2_0_6"/>
<dbReference type="PANTHER" id="PTHR43591">
    <property type="entry name" value="METHYLTRANSFERASE"/>
    <property type="match status" value="1"/>
</dbReference>
<evidence type="ECO:0000313" key="2">
    <source>
        <dbReference type="EMBL" id="GAN44313.1"/>
    </source>
</evidence>
<feature type="domain" description="Methyltransferase type 11" evidence="1">
    <location>
        <begin position="44"/>
        <end position="140"/>
    </location>
</feature>
<dbReference type="Pfam" id="PF08241">
    <property type="entry name" value="Methyltransf_11"/>
    <property type="match status" value="1"/>
</dbReference>
<keyword evidence="3" id="KW-0808">Transferase</keyword>
<reference evidence="2" key="1">
    <citation type="submission" date="2015-03" db="EMBL/GenBank/DDBJ databases">
        <title>Draft genome sequence of Mizugakiibacter sediminis skMP5.</title>
        <authorList>
            <person name="Watanabe T."/>
            <person name="Kojima H."/>
            <person name="Fukui M."/>
        </authorList>
    </citation>
    <scope>NUCLEOTIDE SEQUENCE</scope>
    <source>
        <strain evidence="2">SkMP5</strain>
    </source>
</reference>
<evidence type="ECO:0000313" key="3">
    <source>
        <dbReference type="EMBL" id="GAP67536.1"/>
    </source>
</evidence>
<dbReference type="EMBL" id="DF952378">
    <property type="protein sequence ID" value="GAN44313.1"/>
    <property type="molecule type" value="Genomic_DNA"/>
</dbReference>
<gene>
    <name evidence="2" type="ORF">MBSD_0837</name>
    <name evidence="3" type="ORF">MBSD_n2863</name>
</gene>
<dbReference type="PANTHER" id="PTHR43591:SF24">
    <property type="entry name" value="2-METHOXY-6-POLYPRENYL-1,4-BENZOQUINOL METHYLASE, MITOCHONDRIAL"/>
    <property type="match status" value="1"/>
</dbReference>
<dbReference type="AlphaFoldDB" id="A0A0K8QSB5"/>
<dbReference type="GO" id="GO:0008757">
    <property type="term" value="F:S-adenosylmethionine-dependent methyltransferase activity"/>
    <property type="evidence" value="ECO:0007669"/>
    <property type="project" value="InterPro"/>
</dbReference>
<dbReference type="CDD" id="cd02440">
    <property type="entry name" value="AdoMet_MTases"/>
    <property type="match status" value="1"/>
</dbReference>
<name>A0A0K8QSB5_9GAMM</name>
<dbReference type="RefSeq" id="WP_062538082.1">
    <property type="nucleotide sequence ID" value="NZ_DF970277.1"/>
</dbReference>
<proteinExistence type="predicted"/>
<evidence type="ECO:0000313" key="4">
    <source>
        <dbReference type="Proteomes" id="UP000253740"/>
    </source>
</evidence>
<dbReference type="InterPro" id="IPR013216">
    <property type="entry name" value="Methyltransf_11"/>
</dbReference>
<reference evidence="3" key="2">
    <citation type="submission" date="2015-08" db="EMBL/GenBank/DDBJ databases">
        <title>Complete DNA Sequence of Pseudomonas syringae pv. actinidiae, the Causal Agent of Kiwifruit Canker Disease.</title>
        <authorList>
            <person name="Rikkerink E.H.A."/>
            <person name="Fineran P.C."/>
        </authorList>
    </citation>
    <scope>NUCLEOTIDE SEQUENCE</scope>
    <source>
        <strain evidence="3">SkMP5</strain>
    </source>
</reference>
<dbReference type="Proteomes" id="UP000253740">
    <property type="component" value="Unassembled WGS sequence"/>
</dbReference>
<dbReference type="InterPro" id="IPR029063">
    <property type="entry name" value="SAM-dependent_MTases_sf"/>
</dbReference>
<dbReference type="OrthoDB" id="9777638at2"/>
<keyword evidence="3" id="KW-0489">Methyltransferase</keyword>
<dbReference type="EMBL" id="DF970277">
    <property type="protein sequence ID" value="GAP67536.1"/>
    <property type="molecule type" value="Genomic_DNA"/>
</dbReference>